<evidence type="ECO:0000313" key="8">
    <source>
        <dbReference type="EMBL" id="TPW30642.1"/>
    </source>
</evidence>
<comment type="pathway">
    <text evidence="1 6">Carbohydrate biosynthesis; dTDP-L-rhamnose biosynthesis.</text>
</comment>
<comment type="similarity">
    <text evidence="2 6">Belongs to the dTDP-4-dehydrorhamnose reductase family.</text>
</comment>
<comment type="cofactor">
    <cofactor evidence="6">
        <name>Mg(2+)</name>
        <dbReference type="ChEBI" id="CHEBI:18420"/>
    </cofactor>
    <text evidence="6">Binds 1 Mg(2+) ion per monomer.</text>
</comment>
<dbReference type="SUPFAM" id="SSF51735">
    <property type="entry name" value="NAD(P)-binding Rossmann-fold domains"/>
    <property type="match status" value="1"/>
</dbReference>
<dbReference type="EC" id="1.1.1.133" evidence="3 6"/>
<dbReference type="CDD" id="cd05254">
    <property type="entry name" value="dTDP_HR_like_SDR_e"/>
    <property type="match status" value="1"/>
</dbReference>
<dbReference type="AlphaFoldDB" id="A0A506U891"/>
<dbReference type="UniPathway" id="UPA00124"/>
<dbReference type="OrthoDB" id="9803892at2"/>
<dbReference type="InterPro" id="IPR005913">
    <property type="entry name" value="dTDP_dehydrorham_reduct"/>
</dbReference>
<evidence type="ECO:0000256" key="1">
    <source>
        <dbReference type="ARBA" id="ARBA00004781"/>
    </source>
</evidence>
<evidence type="ECO:0000256" key="2">
    <source>
        <dbReference type="ARBA" id="ARBA00010944"/>
    </source>
</evidence>
<dbReference type="EMBL" id="VHLH01000005">
    <property type="protein sequence ID" value="TPW30642.1"/>
    <property type="molecule type" value="Genomic_DNA"/>
</dbReference>
<evidence type="ECO:0000259" key="7">
    <source>
        <dbReference type="Pfam" id="PF04321"/>
    </source>
</evidence>
<evidence type="ECO:0000313" key="9">
    <source>
        <dbReference type="Proteomes" id="UP000320314"/>
    </source>
</evidence>
<evidence type="ECO:0000256" key="6">
    <source>
        <dbReference type="RuleBase" id="RU364082"/>
    </source>
</evidence>
<reference evidence="8 9" key="1">
    <citation type="submission" date="2019-06" db="EMBL/GenBank/DDBJ databases">
        <authorList>
            <person name="Li M."/>
        </authorList>
    </citation>
    <scope>NUCLEOTIDE SEQUENCE [LARGE SCALE GENOMIC DNA]</scope>
    <source>
        <strain evidence="8 9">BGMRC6574</strain>
    </source>
</reference>
<comment type="catalytic activity">
    <reaction evidence="5 6">
        <text>dTDP-beta-L-rhamnose + NADP(+) = dTDP-4-dehydro-beta-L-rhamnose + NADPH + H(+)</text>
        <dbReference type="Rhea" id="RHEA:21796"/>
        <dbReference type="ChEBI" id="CHEBI:15378"/>
        <dbReference type="ChEBI" id="CHEBI:57510"/>
        <dbReference type="ChEBI" id="CHEBI:57783"/>
        <dbReference type="ChEBI" id="CHEBI:58349"/>
        <dbReference type="ChEBI" id="CHEBI:62830"/>
        <dbReference type="EC" id="1.1.1.133"/>
    </reaction>
</comment>
<gene>
    <name evidence="8" type="primary">rfbD</name>
    <name evidence="8" type="ORF">FJU11_04230</name>
</gene>
<dbReference type="InterPro" id="IPR036291">
    <property type="entry name" value="NAD(P)-bd_dom_sf"/>
</dbReference>
<dbReference type="NCBIfam" id="TIGR01214">
    <property type="entry name" value="rmlD"/>
    <property type="match status" value="1"/>
</dbReference>
<keyword evidence="6 8" id="KW-0560">Oxidoreductase</keyword>
<organism evidence="8 9">
    <name type="scientific">Pararhizobium mangrovi</name>
    <dbReference type="NCBI Taxonomy" id="2590452"/>
    <lineage>
        <taxon>Bacteria</taxon>
        <taxon>Pseudomonadati</taxon>
        <taxon>Pseudomonadota</taxon>
        <taxon>Alphaproteobacteria</taxon>
        <taxon>Hyphomicrobiales</taxon>
        <taxon>Rhizobiaceae</taxon>
        <taxon>Rhizobium/Agrobacterium group</taxon>
        <taxon>Pararhizobium</taxon>
    </lineage>
</organism>
<dbReference type="PANTHER" id="PTHR10491">
    <property type="entry name" value="DTDP-4-DEHYDRORHAMNOSE REDUCTASE"/>
    <property type="match status" value="1"/>
</dbReference>
<evidence type="ECO:0000256" key="3">
    <source>
        <dbReference type="ARBA" id="ARBA00012929"/>
    </source>
</evidence>
<comment type="caution">
    <text evidence="8">The sequence shown here is derived from an EMBL/GenBank/DDBJ whole genome shotgun (WGS) entry which is preliminary data.</text>
</comment>
<dbReference type="Gene3D" id="3.90.25.10">
    <property type="entry name" value="UDP-galactose 4-epimerase, domain 1"/>
    <property type="match status" value="1"/>
</dbReference>
<dbReference type="PANTHER" id="PTHR10491:SF4">
    <property type="entry name" value="METHIONINE ADENOSYLTRANSFERASE 2 SUBUNIT BETA"/>
    <property type="match status" value="1"/>
</dbReference>
<feature type="domain" description="RmlD-like substrate binding" evidence="7">
    <location>
        <begin position="1"/>
        <end position="273"/>
    </location>
</feature>
<comment type="function">
    <text evidence="6">Catalyzes the reduction of dTDP-6-deoxy-L-lyxo-4-hexulose to yield dTDP-L-rhamnose.</text>
</comment>
<dbReference type="GO" id="GO:0008831">
    <property type="term" value="F:dTDP-4-dehydrorhamnose reductase activity"/>
    <property type="evidence" value="ECO:0007669"/>
    <property type="project" value="UniProtKB-EC"/>
</dbReference>
<dbReference type="RefSeq" id="WP_141165781.1">
    <property type="nucleotide sequence ID" value="NZ_VHLH01000005.1"/>
</dbReference>
<protein>
    <recommendedName>
        <fullName evidence="4 6">dTDP-4-dehydrorhamnose reductase</fullName>
        <ecNumber evidence="3 6">1.1.1.133</ecNumber>
    </recommendedName>
</protein>
<accession>A0A506U891</accession>
<evidence type="ECO:0000256" key="5">
    <source>
        <dbReference type="ARBA" id="ARBA00048200"/>
    </source>
</evidence>
<evidence type="ECO:0000256" key="4">
    <source>
        <dbReference type="ARBA" id="ARBA00017099"/>
    </source>
</evidence>
<name>A0A506U891_9HYPH</name>
<keyword evidence="9" id="KW-1185">Reference proteome</keyword>
<dbReference type="InterPro" id="IPR029903">
    <property type="entry name" value="RmlD-like-bd"/>
</dbReference>
<proteinExistence type="inferred from homology"/>
<dbReference type="GO" id="GO:0019305">
    <property type="term" value="P:dTDP-rhamnose biosynthetic process"/>
    <property type="evidence" value="ECO:0007669"/>
    <property type="project" value="UniProtKB-UniPathway"/>
</dbReference>
<keyword evidence="6" id="KW-0521">NADP</keyword>
<dbReference type="Gene3D" id="3.40.50.720">
    <property type="entry name" value="NAD(P)-binding Rossmann-like Domain"/>
    <property type="match status" value="1"/>
</dbReference>
<dbReference type="Pfam" id="PF04321">
    <property type="entry name" value="RmlD_sub_bind"/>
    <property type="match status" value="1"/>
</dbReference>
<dbReference type="Proteomes" id="UP000320314">
    <property type="component" value="Unassembled WGS sequence"/>
</dbReference>
<sequence length="291" mass="32209">MKLLVTGRNGQVARCLDDCGRDAADVEIVLCGRPELDLLDHASLERAIENVRPDIVVSAAAYTAVDQAEDEPELAHAVNAEGPGALAHAAAARGIPIIHLSTDYVFSGEGDEPHSEEETPDPRTVYGRTKLVGERLVAEANPQHIILRTAWVYSPYGKNFVKTMLKLAEEQDEVRVVDDQYGNPTSAYDIANAILTIARKFDTERTLLWGTYHFAGNESMSWADFAERIFSDSAKSGGARTRVIRVSSDEFPTKSVRPRNSTLETEKIRVAFDYLNRRVVDDEYINCAIGR</sequence>